<feature type="domain" description="F-box" evidence="2">
    <location>
        <begin position="90"/>
        <end position="139"/>
    </location>
</feature>
<proteinExistence type="predicted"/>
<dbReference type="PROSITE" id="PS50181">
    <property type="entry name" value="FBOX"/>
    <property type="match status" value="1"/>
</dbReference>
<dbReference type="Pfam" id="PF12937">
    <property type="entry name" value="F-box-like"/>
    <property type="match status" value="1"/>
</dbReference>
<dbReference type="InterPro" id="IPR036047">
    <property type="entry name" value="F-box-like_dom_sf"/>
</dbReference>
<name>A0AA38P9J6_9AGAR</name>
<organism evidence="3 4">
    <name type="scientific">Lentinula raphanica</name>
    <dbReference type="NCBI Taxonomy" id="153919"/>
    <lineage>
        <taxon>Eukaryota</taxon>
        <taxon>Fungi</taxon>
        <taxon>Dikarya</taxon>
        <taxon>Basidiomycota</taxon>
        <taxon>Agaricomycotina</taxon>
        <taxon>Agaricomycetes</taxon>
        <taxon>Agaricomycetidae</taxon>
        <taxon>Agaricales</taxon>
        <taxon>Marasmiineae</taxon>
        <taxon>Omphalotaceae</taxon>
        <taxon>Lentinula</taxon>
    </lineage>
</organism>
<dbReference type="CDD" id="cd09917">
    <property type="entry name" value="F-box_SF"/>
    <property type="match status" value="1"/>
</dbReference>
<gene>
    <name evidence="3" type="ORF">F5878DRAFT_618516</name>
</gene>
<dbReference type="AlphaFoldDB" id="A0AA38P9J6"/>
<evidence type="ECO:0000256" key="1">
    <source>
        <dbReference type="SAM" id="MobiDB-lite"/>
    </source>
</evidence>
<dbReference type="SUPFAM" id="SSF81383">
    <property type="entry name" value="F-box domain"/>
    <property type="match status" value="1"/>
</dbReference>
<protein>
    <recommendedName>
        <fullName evidence="2">F-box domain-containing protein</fullName>
    </recommendedName>
</protein>
<accession>A0AA38P9J6</accession>
<feature type="compositionally biased region" description="Polar residues" evidence="1">
    <location>
        <begin position="59"/>
        <end position="76"/>
    </location>
</feature>
<feature type="region of interest" description="Disordered" evidence="1">
    <location>
        <begin position="27"/>
        <end position="79"/>
    </location>
</feature>
<evidence type="ECO:0000313" key="4">
    <source>
        <dbReference type="Proteomes" id="UP001163846"/>
    </source>
</evidence>
<dbReference type="InterPro" id="IPR001810">
    <property type="entry name" value="F-box_dom"/>
</dbReference>
<feature type="compositionally biased region" description="Basic and acidic residues" evidence="1">
    <location>
        <begin position="29"/>
        <end position="48"/>
    </location>
</feature>
<evidence type="ECO:0000313" key="3">
    <source>
        <dbReference type="EMBL" id="KAJ3838805.1"/>
    </source>
</evidence>
<evidence type="ECO:0000259" key="2">
    <source>
        <dbReference type="PROSITE" id="PS50181"/>
    </source>
</evidence>
<comment type="caution">
    <text evidence="3">The sequence shown here is derived from an EMBL/GenBank/DDBJ whole genome shotgun (WGS) entry which is preliminary data.</text>
</comment>
<keyword evidence="4" id="KW-1185">Reference proteome</keyword>
<reference evidence="3" key="1">
    <citation type="submission" date="2022-08" db="EMBL/GenBank/DDBJ databases">
        <authorList>
            <consortium name="DOE Joint Genome Institute"/>
            <person name="Min B."/>
            <person name="Riley R."/>
            <person name="Sierra-Patev S."/>
            <person name="Naranjo-Ortiz M."/>
            <person name="Looney B."/>
            <person name="Konkel Z."/>
            <person name="Slot J.C."/>
            <person name="Sakamoto Y."/>
            <person name="Steenwyk J.L."/>
            <person name="Rokas A."/>
            <person name="Carro J."/>
            <person name="Camarero S."/>
            <person name="Ferreira P."/>
            <person name="Molpeceres G."/>
            <person name="Ruiz-Duenas F.J."/>
            <person name="Serrano A."/>
            <person name="Henrissat B."/>
            <person name="Drula E."/>
            <person name="Hughes K.W."/>
            <person name="Mata J.L."/>
            <person name="Ishikawa N.K."/>
            <person name="Vargas-Isla R."/>
            <person name="Ushijima S."/>
            <person name="Smith C.A."/>
            <person name="Ahrendt S."/>
            <person name="Andreopoulos W."/>
            <person name="He G."/>
            <person name="Labutti K."/>
            <person name="Lipzen A."/>
            <person name="Ng V."/>
            <person name="Sandor L."/>
            <person name="Barry K."/>
            <person name="Martinez A.T."/>
            <person name="Xiao Y."/>
            <person name="Gibbons J.G."/>
            <person name="Terashima K."/>
            <person name="Hibbett D.S."/>
            <person name="Grigoriev I.V."/>
        </authorList>
    </citation>
    <scope>NUCLEOTIDE SEQUENCE</scope>
    <source>
        <strain evidence="3">TFB9207</strain>
    </source>
</reference>
<dbReference type="Proteomes" id="UP001163846">
    <property type="component" value="Unassembled WGS sequence"/>
</dbReference>
<dbReference type="EMBL" id="MU806163">
    <property type="protein sequence ID" value="KAJ3838805.1"/>
    <property type="molecule type" value="Genomic_DNA"/>
</dbReference>
<sequence>MLRRSQRVQAKKDASATAAVSKYIAGLKHTRDADDKEHQVQRDEDGIPNKKRKKLKGASASNTDEPHSSTNKQRMPNQFRKVRGKLGLLQRLAKDVPLDVILEIFCYLEPRDLLRLARTTKDLRGMLMTKSSVNIWRSALENVEGLPPCPPDLNEPQYANLLFEPHCHICMHSGRCDNILWNFRMRACQKCVMNFPNTLFDCIGGHPLSRGPNSDVIPREVAKISGRYYDLWNMEIAQRYRAEYDALETVDRDAWLTRTRNERRALKEHSRECVEWCKLSFKTRADELDVIRKERRAAILDRLQEIGLREEAETVMQDPFYNATNEPFSNHKLVRQAKKLTDYGWDSIKDELVSLLAKCKDDRADREQEKLFDSRALRARKLYDAILSKSDLREPFPSIGDVLSHEKLQDLLWDTPDDDSLTDDILRSKLLEHLPESVEEWRDVVDHYLLERVLQASRPTATHNDLHLATSVFKCIGCYQPLYYPQLYYHRCYALQSFFTIFDENDDGTIDYHRPWTHHSLRFSETHAEHSEMIVKACSLDPNTVTFQEMYNANPLIECTTCTQSTPEHGRCFMRWPLPLVHPQNHSLTVVTLNDEEQKKVDACEPNITSSFDLPIRCAHCHFMTSVDDFIDHLKTEHSDSIDLQESENPPKLQALRTHWYWNPRMLLDSMGEPFRYKDDSD</sequence>